<organism evidence="1 2">
    <name type="scientific">Araneus ventricosus</name>
    <name type="common">Orbweaver spider</name>
    <name type="synonym">Epeira ventricosa</name>
    <dbReference type="NCBI Taxonomy" id="182803"/>
    <lineage>
        <taxon>Eukaryota</taxon>
        <taxon>Metazoa</taxon>
        <taxon>Ecdysozoa</taxon>
        <taxon>Arthropoda</taxon>
        <taxon>Chelicerata</taxon>
        <taxon>Arachnida</taxon>
        <taxon>Araneae</taxon>
        <taxon>Araneomorphae</taxon>
        <taxon>Entelegynae</taxon>
        <taxon>Araneoidea</taxon>
        <taxon>Araneidae</taxon>
        <taxon>Araneus</taxon>
    </lineage>
</organism>
<feature type="non-terminal residue" evidence="1">
    <location>
        <position position="277"/>
    </location>
</feature>
<protein>
    <recommendedName>
        <fullName evidence="3">SOCS box domain-containing protein</fullName>
    </recommendedName>
</protein>
<gene>
    <name evidence="1" type="ORF">AVEN_98923_1</name>
</gene>
<name>A0A4Y1ZW05_ARAVE</name>
<dbReference type="EMBL" id="BGPR01078598">
    <property type="protein sequence ID" value="GBL71151.1"/>
    <property type="molecule type" value="Genomic_DNA"/>
</dbReference>
<proteinExistence type="predicted"/>
<keyword evidence="2" id="KW-1185">Reference proteome</keyword>
<evidence type="ECO:0000313" key="1">
    <source>
        <dbReference type="EMBL" id="GBL71151.1"/>
    </source>
</evidence>
<reference evidence="1 2" key="1">
    <citation type="journal article" date="2019" name="Sci. Rep.">
        <title>Orb-weaving spider Araneus ventricosus genome elucidates the spidroin gene catalogue.</title>
        <authorList>
            <person name="Kono N."/>
            <person name="Nakamura H."/>
            <person name="Ohtoshi R."/>
            <person name="Moran D.A.P."/>
            <person name="Shinohara A."/>
            <person name="Yoshida Y."/>
            <person name="Fujiwara M."/>
            <person name="Mori M."/>
            <person name="Tomita M."/>
            <person name="Arakawa K."/>
        </authorList>
    </citation>
    <scope>NUCLEOTIDE SEQUENCE [LARGE SCALE GENOMIC DNA]</scope>
</reference>
<dbReference type="Proteomes" id="UP000499080">
    <property type="component" value="Unassembled WGS sequence"/>
</dbReference>
<evidence type="ECO:0000313" key="2">
    <source>
        <dbReference type="Proteomes" id="UP000499080"/>
    </source>
</evidence>
<dbReference type="AlphaFoldDB" id="A0A4Y1ZW05"/>
<sequence length="277" mass="32581">MDFETFSTRIQDRLVILTTAREVVRFSFIIRNSISYLDLELSICQYSTASNRFGPLCNCCKLRRSRNFINTEEKFRKFFSPSRRLLYTLHLDLPKGREYGLKDVPESVYYNADSSSPHISKIRIGCGFESKLLNNFIEDALSINFPKLKILKWILEVPSSPLPLLQLLETQTANEFIDCFYPEITDSELFKGFILQFGIISFMTTHEQPGILEYLLYHARLYGRRDLEVDDYDPIDENIGQCIYFRLYLNIGVIMKYIDSPRFTSYDYWVFLSEISR</sequence>
<dbReference type="OrthoDB" id="6411356at2759"/>
<evidence type="ECO:0008006" key="3">
    <source>
        <dbReference type="Google" id="ProtNLM"/>
    </source>
</evidence>
<accession>A0A4Y1ZW05</accession>
<comment type="caution">
    <text evidence="1">The sequence shown here is derived from an EMBL/GenBank/DDBJ whole genome shotgun (WGS) entry which is preliminary data.</text>
</comment>